<evidence type="ECO:0000313" key="2">
    <source>
        <dbReference type="EMBL" id="CAF1325068.1"/>
    </source>
</evidence>
<evidence type="ECO:0000313" key="3">
    <source>
        <dbReference type="EMBL" id="CAF4135997.1"/>
    </source>
</evidence>
<proteinExistence type="predicted"/>
<comment type="caution">
    <text evidence="2">The sequence shown here is derived from an EMBL/GenBank/DDBJ whole genome shotgun (WGS) entry which is preliminary data.</text>
</comment>
<organism evidence="2 4">
    <name type="scientific">Didymodactylos carnosus</name>
    <dbReference type="NCBI Taxonomy" id="1234261"/>
    <lineage>
        <taxon>Eukaryota</taxon>
        <taxon>Metazoa</taxon>
        <taxon>Spiralia</taxon>
        <taxon>Gnathifera</taxon>
        <taxon>Rotifera</taxon>
        <taxon>Eurotatoria</taxon>
        <taxon>Bdelloidea</taxon>
        <taxon>Philodinida</taxon>
        <taxon>Philodinidae</taxon>
        <taxon>Didymodactylos</taxon>
    </lineage>
</organism>
<protein>
    <submittedName>
        <fullName evidence="2">Uncharacterized protein</fullName>
    </submittedName>
</protein>
<dbReference type="Proteomes" id="UP000682733">
    <property type="component" value="Unassembled WGS sequence"/>
</dbReference>
<evidence type="ECO:0000256" key="1">
    <source>
        <dbReference type="SAM" id="Coils"/>
    </source>
</evidence>
<dbReference type="EMBL" id="CAJOBA010042579">
    <property type="protein sequence ID" value="CAF4135997.1"/>
    <property type="molecule type" value="Genomic_DNA"/>
</dbReference>
<gene>
    <name evidence="2" type="ORF">OVA965_LOCUS29620</name>
    <name evidence="3" type="ORF">TMI583_LOCUS30403</name>
</gene>
<dbReference type="AlphaFoldDB" id="A0A8S2F2M1"/>
<dbReference type="EMBL" id="CAJNOK010020969">
    <property type="protein sequence ID" value="CAF1325068.1"/>
    <property type="molecule type" value="Genomic_DNA"/>
</dbReference>
<name>A0A8S2F2M1_9BILA</name>
<feature type="coiled-coil region" evidence="1">
    <location>
        <begin position="47"/>
        <end position="109"/>
    </location>
</feature>
<dbReference type="Gene3D" id="1.20.5.4090">
    <property type="match status" value="1"/>
</dbReference>
<dbReference type="Proteomes" id="UP000677228">
    <property type="component" value="Unassembled WGS sequence"/>
</dbReference>
<accession>A0A8S2F2M1</accession>
<evidence type="ECO:0000313" key="4">
    <source>
        <dbReference type="Proteomes" id="UP000677228"/>
    </source>
</evidence>
<sequence length="130" mass="15221">MVVKNDNPRLKIPLVDYDQDIELSLNEFKGRFKKLLNDYGKYSDKEIDDLKSQIEEIKLRLEQLTGINANLTVSNAELTQKFETLSSNYAELKQNNEFMKSEFTEIKQMIEQNDLGHFFPKQLLQTKSDV</sequence>
<keyword evidence="1" id="KW-0175">Coiled coil</keyword>
<reference evidence="2" key="1">
    <citation type="submission" date="2021-02" db="EMBL/GenBank/DDBJ databases">
        <authorList>
            <person name="Nowell W R."/>
        </authorList>
    </citation>
    <scope>NUCLEOTIDE SEQUENCE</scope>
</reference>